<dbReference type="STRING" id="1227739.Hsw_1301"/>
<dbReference type="KEGG" id="hsw:Hsw_1301"/>
<evidence type="ECO:0000313" key="2">
    <source>
        <dbReference type="EMBL" id="AHJ96896.1"/>
    </source>
</evidence>
<protein>
    <submittedName>
        <fullName evidence="2">Uncharacterized protein</fullName>
    </submittedName>
</protein>
<dbReference type="HOGENOM" id="CLU_3184631_0_0_10"/>
<evidence type="ECO:0000256" key="1">
    <source>
        <dbReference type="SAM" id="Phobius"/>
    </source>
</evidence>
<proteinExistence type="predicted"/>
<organism evidence="2 3">
    <name type="scientific">Hymenobacter swuensis DY53</name>
    <dbReference type="NCBI Taxonomy" id="1227739"/>
    <lineage>
        <taxon>Bacteria</taxon>
        <taxon>Pseudomonadati</taxon>
        <taxon>Bacteroidota</taxon>
        <taxon>Cytophagia</taxon>
        <taxon>Cytophagales</taxon>
        <taxon>Hymenobacteraceae</taxon>
        <taxon>Hymenobacter</taxon>
    </lineage>
</organism>
<dbReference type="PATRIC" id="fig|1227739.3.peg.1539"/>
<name>W8F2U1_9BACT</name>
<dbReference type="EMBL" id="CP007145">
    <property type="protein sequence ID" value="AHJ96896.1"/>
    <property type="molecule type" value="Genomic_DNA"/>
</dbReference>
<keyword evidence="3" id="KW-1185">Reference proteome</keyword>
<keyword evidence="1" id="KW-0472">Membrane</keyword>
<dbReference type="AlphaFoldDB" id="W8F2U1"/>
<dbReference type="Proteomes" id="UP000019423">
    <property type="component" value="Chromosome"/>
</dbReference>
<keyword evidence="1" id="KW-1133">Transmembrane helix</keyword>
<accession>W8F2U1</accession>
<gene>
    <name evidence="2" type="ORF">Hsw_1301</name>
</gene>
<sequence>MRRLARFWSAVRQMVHNFCFQPNLMGVFAVLFFQATRWLFPPLIYS</sequence>
<evidence type="ECO:0000313" key="3">
    <source>
        <dbReference type="Proteomes" id="UP000019423"/>
    </source>
</evidence>
<reference evidence="2 3" key="1">
    <citation type="submission" date="2014-01" db="EMBL/GenBank/DDBJ databases">
        <title>Complete genome sequence of ionizing-radiation resistance bacterium Hymenobacter swuensis DY53.</title>
        <authorList>
            <person name="Jung J.-H."/>
            <person name="Jeong S.-W."/>
            <person name="Joe M.-H."/>
            <person name="Cho y.-j."/>
            <person name="Kim M.-K."/>
            <person name="Lim S.-Y."/>
        </authorList>
    </citation>
    <scope>NUCLEOTIDE SEQUENCE [LARGE SCALE GENOMIC DNA]</scope>
    <source>
        <strain evidence="2 3">DY53</strain>
    </source>
</reference>
<keyword evidence="1" id="KW-0812">Transmembrane</keyword>
<feature type="transmembrane region" description="Helical" evidence="1">
    <location>
        <begin position="20"/>
        <end position="40"/>
    </location>
</feature>